<dbReference type="SUPFAM" id="SSF102588">
    <property type="entry name" value="LmbE-like"/>
    <property type="match status" value="1"/>
</dbReference>
<proteinExistence type="predicted"/>
<organism evidence="1 2">
    <name type="scientific">Desulforamulus hydrothermalis Lam5 = DSM 18033</name>
    <dbReference type="NCBI Taxonomy" id="1121428"/>
    <lineage>
        <taxon>Bacteria</taxon>
        <taxon>Bacillati</taxon>
        <taxon>Bacillota</taxon>
        <taxon>Clostridia</taxon>
        <taxon>Eubacteriales</taxon>
        <taxon>Peptococcaceae</taxon>
        <taxon>Desulforamulus</taxon>
    </lineage>
</organism>
<dbReference type="Proteomes" id="UP000009315">
    <property type="component" value="Unassembled WGS sequence"/>
</dbReference>
<dbReference type="GO" id="GO:0019213">
    <property type="term" value="F:deacetylase activity"/>
    <property type="evidence" value="ECO:0007669"/>
    <property type="project" value="InterPro"/>
</dbReference>
<dbReference type="GO" id="GO:0016811">
    <property type="term" value="F:hydrolase activity, acting on carbon-nitrogen (but not peptide) bonds, in linear amides"/>
    <property type="evidence" value="ECO:0007669"/>
    <property type="project" value="TreeGrafter"/>
</dbReference>
<evidence type="ECO:0000313" key="2">
    <source>
        <dbReference type="Proteomes" id="UP000009315"/>
    </source>
</evidence>
<dbReference type="EMBL" id="CAOS01000014">
    <property type="protein sequence ID" value="CCO09271.1"/>
    <property type="molecule type" value="Genomic_DNA"/>
</dbReference>
<dbReference type="InterPro" id="IPR023842">
    <property type="entry name" value="Bacillithiol_biosynth_BshB1"/>
</dbReference>
<dbReference type="STRING" id="1121428.DESHY_70057"/>
<dbReference type="InterPro" id="IPR024078">
    <property type="entry name" value="LmbE-like_dom_sf"/>
</dbReference>
<dbReference type="PANTHER" id="PTHR12993:SF30">
    <property type="entry name" value="N-ACETYL-ALPHA-D-GLUCOSAMINYL L-MALATE DEACETYLASE 1"/>
    <property type="match status" value="1"/>
</dbReference>
<dbReference type="NCBIfam" id="TIGR04001">
    <property type="entry name" value="thiol_BshB1"/>
    <property type="match status" value="1"/>
</dbReference>
<gene>
    <name evidence="1" type="ORF">DESHY_70057</name>
</gene>
<dbReference type="InterPro" id="IPR003737">
    <property type="entry name" value="GlcNAc_PI_deacetylase-related"/>
</dbReference>
<name>K8EL82_9FIRM</name>
<dbReference type="Pfam" id="PF02585">
    <property type="entry name" value="PIG-L"/>
    <property type="match status" value="1"/>
</dbReference>
<evidence type="ECO:0000313" key="1">
    <source>
        <dbReference type="EMBL" id="CCO09271.1"/>
    </source>
</evidence>
<dbReference type="AlphaFoldDB" id="K8EL82"/>
<protein>
    <submittedName>
        <fullName evidence="1">LmbE family protein</fullName>
    </submittedName>
</protein>
<dbReference type="Gene3D" id="3.40.50.10320">
    <property type="entry name" value="LmbE-like"/>
    <property type="match status" value="1"/>
</dbReference>
<accession>K8EL82</accession>
<dbReference type="PANTHER" id="PTHR12993">
    <property type="entry name" value="N-ACETYLGLUCOSAMINYL-PHOSPHATIDYLINOSITOL DE-N-ACETYLASE-RELATED"/>
    <property type="match status" value="1"/>
</dbReference>
<dbReference type="GO" id="GO:0071793">
    <property type="term" value="P:bacillithiol biosynthetic process"/>
    <property type="evidence" value="ECO:0007669"/>
    <property type="project" value="InterPro"/>
</dbReference>
<keyword evidence="2" id="KW-1185">Reference proteome</keyword>
<dbReference type="eggNOG" id="COG2120">
    <property type="taxonomic scope" value="Bacteria"/>
</dbReference>
<sequence>MAVGAHPDDVEVGAGGLVAKLCQAGRRVAVVDLSAGELASNGTVAERRQEAGRAGEILGLAWRCCLEIPDRGISSDLPYRRRLAAIIRQCRPRLILCPYWSDRHPDHVSACRLVQEAWFDAGLKKMAARQTPFRPNQIWYYFIAAIAEPRFIVDVSECYQTKKTAILAHQTQFGRHPGAAATFLNDGPGSLLATVESRDRYFGSLIGSMYGEGFTTLEPLAVGNPLALLEVPR</sequence>
<reference evidence="1 2" key="1">
    <citation type="journal article" date="2013" name="Genome Announc.">
        <title>Genome Sequence of the Sulfate-Reducing Bacterium Desulfotomaculum hydrothermale Lam5(T).</title>
        <authorList>
            <person name="Amin O."/>
            <person name="Fardeau M.L."/>
            <person name="Valette O."/>
            <person name="Hirschler-Rea A."/>
            <person name="Barbe V."/>
            <person name="Medigue C."/>
            <person name="Vacherie B."/>
            <person name="Ollivier B."/>
            <person name="Bertin P.N."/>
            <person name="Dolla A."/>
        </authorList>
    </citation>
    <scope>NUCLEOTIDE SEQUENCE [LARGE SCALE GENOMIC DNA]</scope>
    <source>
        <strain evidence="2">Lam5 / DSM 18033</strain>
    </source>
</reference>
<comment type="caution">
    <text evidence="1">The sequence shown here is derived from an EMBL/GenBank/DDBJ whole genome shotgun (WGS) entry which is preliminary data.</text>
</comment>